<dbReference type="EMBL" id="VSWD01000009">
    <property type="protein sequence ID" value="KAK3092697.1"/>
    <property type="molecule type" value="Genomic_DNA"/>
</dbReference>
<feature type="repeat" description="ANK" evidence="3">
    <location>
        <begin position="181"/>
        <end position="217"/>
    </location>
</feature>
<dbReference type="PANTHER" id="PTHR24198:SF165">
    <property type="entry name" value="ANKYRIN REPEAT-CONTAINING PROTEIN-RELATED"/>
    <property type="match status" value="1"/>
</dbReference>
<comment type="caution">
    <text evidence="5">The sequence shown here is derived from an EMBL/GenBank/DDBJ whole genome shotgun (WGS) entry which is preliminary data.</text>
</comment>
<dbReference type="InterPro" id="IPR002110">
    <property type="entry name" value="Ankyrin_rpt"/>
</dbReference>
<accession>A0AA89BYU7</accession>
<feature type="repeat" description="ANK" evidence="3">
    <location>
        <begin position="289"/>
        <end position="313"/>
    </location>
</feature>
<evidence type="ECO:0000256" key="3">
    <source>
        <dbReference type="PROSITE-ProRule" id="PRU00023"/>
    </source>
</evidence>
<gene>
    <name evidence="5" type="ORF">FSP39_006054</name>
</gene>
<proteinExistence type="predicted"/>
<dbReference type="AlphaFoldDB" id="A0AA89BYU7"/>
<evidence type="ECO:0000313" key="5">
    <source>
        <dbReference type="EMBL" id="KAK3092697.1"/>
    </source>
</evidence>
<keyword evidence="2 3" id="KW-0040">ANK repeat</keyword>
<dbReference type="GO" id="GO:0005737">
    <property type="term" value="C:cytoplasm"/>
    <property type="evidence" value="ECO:0007669"/>
    <property type="project" value="TreeGrafter"/>
</dbReference>
<evidence type="ECO:0000313" key="6">
    <source>
        <dbReference type="Proteomes" id="UP001186944"/>
    </source>
</evidence>
<dbReference type="PANTHER" id="PTHR24198">
    <property type="entry name" value="ANKYRIN REPEAT AND PROTEIN KINASE DOMAIN-CONTAINING PROTEIN"/>
    <property type="match status" value="1"/>
</dbReference>
<dbReference type="InterPro" id="IPR036770">
    <property type="entry name" value="Ankyrin_rpt-contain_sf"/>
</dbReference>
<dbReference type="SMART" id="SM00248">
    <property type="entry name" value="ANK"/>
    <property type="match status" value="4"/>
</dbReference>
<reference evidence="5" key="1">
    <citation type="submission" date="2019-08" db="EMBL/GenBank/DDBJ databases">
        <title>The improved chromosome-level genome for the pearl oyster Pinctada fucata martensii using PacBio sequencing and Hi-C.</title>
        <authorList>
            <person name="Zheng Z."/>
        </authorList>
    </citation>
    <scope>NUCLEOTIDE SEQUENCE</scope>
    <source>
        <strain evidence="5">ZZ-2019</strain>
        <tissue evidence="5">Adductor muscle</tissue>
    </source>
</reference>
<name>A0AA89BYU7_PINIB</name>
<sequence>MPKSNFSYVSKVIGSGKKFRSLSSSAKFFHGKSRQDEDESRKCQTECSKTTMYRRPHFAKYLQNTPRPLQSDLSMDKCASNKRPTTLQKRAMTSNDLLRGGRVPIGRGSNKDLVPSPGSLSSEGLKRSFFLLMRSMEKDDQLDDNTDARMLFNAIRKGKIRLAKFILDAAPVDLVNCSDFKGKTPLIIACSLKEELSRDLMVDLLLNYDADVNLCDDDGRTPLSHACEKRCNDIIDILVKQANVDPDIPDSQGNTALIYCSMVGNDVGIDILTRHFRRLGLNVDHVNSEGLTALLLASKQGNITCAKLLIEQGHASLLRRDKKEGFTAQEWLLYNGFTWDDIAPLTTRVKSRARFVRAINVARIASFQSARKVSEDALRIPIGMKCAHKKATFPEGKGQRMTSRHH</sequence>
<evidence type="ECO:0000256" key="4">
    <source>
        <dbReference type="SAM" id="MobiDB-lite"/>
    </source>
</evidence>
<dbReference type="PROSITE" id="PS50297">
    <property type="entry name" value="ANK_REP_REGION"/>
    <property type="match status" value="1"/>
</dbReference>
<dbReference type="Pfam" id="PF00023">
    <property type="entry name" value="Ank"/>
    <property type="match status" value="1"/>
</dbReference>
<evidence type="ECO:0000256" key="1">
    <source>
        <dbReference type="ARBA" id="ARBA00022737"/>
    </source>
</evidence>
<dbReference type="Pfam" id="PF12796">
    <property type="entry name" value="Ank_2"/>
    <property type="match status" value="1"/>
</dbReference>
<protein>
    <submittedName>
        <fullName evidence="5">Uncharacterized protein</fullName>
    </submittedName>
</protein>
<organism evidence="5 6">
    <name type="scientific">Pinctada imbricata</name>
    <name type="common">Atlantic pearl-oyster</name>
    <name type="synonym">Pinctada martensii</name>
    <dbReference type="NCBI Taxonomy" id="66713"/>
    <lineage>
        <taxon>Eukaryota</taxon>
        <taxon>Metazoa</taxon>
        <taxon>Spiralia</taxon>
        <taxon>Lophotrochozoa</taxon>
        <taxon>Mollusca</taxon>
        <taxon>Bivalvia</taxon>
        <taxon>Autobranchia</taxon>
        <taxon>Pteriomorphia</taxon>
        <taxon>Pterioida</taxon>
        <taxon>Pterioidea</taxon>
        <taxon>Pteriidae</taxon>
        <taxon>Pinctada</taxon>
    </lineage>
</organism>
<evidence type="ECO:0000256" key="2">
    <source>
        <dbReference type="ARBA" id="ARBA00023043"/>
    </source>
</evidence>
<feature type="region of interest" description="Disordered" evidence="4">
    <location>
        <begin position="98"/>
        <end position="119"/>
    </location>
</feature>
<dbReference type="PROSITE" id="PS50088">
    <property type="entry name" value="ANK_REPEAT"/>
    <property type="match status" value="2"/>
</dbReference>
<dbReference type="Gene3D" id="1.25.40.20">
    <property type="entry name" value="Ankyrin repeat-containing domain"/>
    <property type="match status" value="2"/>
</dbReference>
<keyword evidence="6" id="KW-1185">Reference proteome</keyword>
<dbReference type="SUPFAM" id="SSF48403">
    <property type="entry name" value="Ankyrin repeat"/>
    <property type="match status" value="1"/>
</dbReference>
<dbReference type="Proteomes" id="UP001186944">
    <property type="component" value="Unassembled WGS sequence"/>
</dbReference>
<keyword evidence="1" id="KW-0677">Repeat</keyword>